<organism evidence="3 4">
    <name type="scientific">Bacillus cereus</name>
    <dbReference type="NCBI Taxonomy" id="1396"/>
    <lineage>
        <taxon>Bacteria</taxon>
        <taxon>Bacillati</taxon>
        <taxon>Bacillota</taxon>
        <taxon>Bacilli</taxon>
        <taxon>Bacillales</taxon>
        <taxon>Bacillaceae</taxon>
        <taxon>Bacillus</taxon>
        <taxon>Bacillus cereus group</taxon>
    </lineage>
</organism>
<dbReference type="PRINTS" id="PR00080">
    <property type="entry name" value="SDRFAMILY"/>
</dbReference>
<dbReference type="SUPFAM" id="SSF51735">
    <property type="entry name" value="NAD(P)-binding Rossmann-fold domains"/>
    <property type="match status" value="1"/>
</dbReference>
<keyword evidence="2" id="KW-0560">Oxidoreductase</keyword>
<dbReference type="PANTHER" id="PTHR24321:SF8">
    <property type="entry name" value="ESTRADIOL 17-BETA-DEHYDROGENASE 8-RELATED"/>
    <property type="match status" value="1"/>
</dbReference>
<evidence type="ECO:0000256" key="1">
    <source>
        <dbReference type="ARBA" id="ARBA00006484"/>
    </source>
</evidence>
<proteinExistence type="inferred from homology"/>
<reference evidence="3 4" key="1">
    <citation type="submission" date="2015-12" db="EMBL/GenBank/DDBJ databases">
        <title>Bacillus cereus Group isolate.</title>
        <authorList>
            <person name="Kovac J."/>
        </authorList>
    </citation>
    <scope>NUCLEOTIDE SEQUENCE [LARGE SCALE GENOMIC DNA]</scope>
    <source>
        <strain evidence="3 4">FSL K6-0073</strain>
    </source>
</reference>
<dbReference type="InterPro" id="IPR002347">
    <property type="entry name" value="SDR_fam"/>
</dbReference>
<accession>A0A9X0MKQ2</accession>
<dbReference type="GO" id="GO:0008206">
    <property type="term" value="P:bile acid metabolic process"/>
    <property type="evidence" value="ECO:0007669"/>
    <property type="project" value="UniProtKB-ARBA"/>
</dbReference>
<dbReference type="PROSITE" id="PS00061">
    <property type="entry name" value="ADH_SHORT"/>
    <property type="match status" value="1"/>
</dbReference>
<dbReference type="EMBL" id="LOMO01000001">
    <property type="protein sequence ID" value="KXY51519.1"/>
    <property type="molecule type" value="Genomic_DNA"/>
</dbReference>
<comment type="caution">
    <text evidence="3">The sequence shown here is derived from an EMBL/GenBank/DDBJ whole genome shotgun (WGS) entry which is preliminary data.</text>
</comment>
<comment type="similarity">
    <text evidence="1">Belongs to the short-chain dehydrogenases/reductases (SDR) family.</text>
</comment>
<evidence type="ECO:0000313" key="3">
    <source>
        <dbReference type="EMBL" id="KXY51519.1"/>
    </source>
</evidence>
<sequence length="254" mass="27273">MKLENKIAIVTGGARGIGGAIVRKFVDEGAKVVIADVLGKEGNALAVELRRQGHEVFFVYTDVSNADAVKRVVDYTFDKFGRIDILSNNAGVNIPGSVIELSEEDWDKTMNVNVKSYFLMAKYVLPYMQKVGGGAVVNMASANSEFAEQRLSAYVTSKGAIKMLTKQMAIDFAKDNIRVNGVCPGWVDTTFNDAHAELFGGREEVLKELPAIQKLGRAIQPKEIANIVAFLASDEASCMVGSTVMADGGITAGA</sequence>
<dbReference type="InterPro" id="IPR036291">
    <property type="entry name" value="NAD(P)-bd_dom_sf"/>
</dbReference>
<dbReference type="FunFam" id="3.40.50.720:FF:000084">
    <property type="entry name" value="Short-chain dehydrogenase reductase"/>
    <property type="match status" value="1"/>
</dbReference>
<dbReference type="CDD" id="cd05233">
    <property type="entry name" value="SDR_c"/>
    <property type="match status" value="1"/>
</dbReference>
<dbReference type="Pfam" id="PF13561">
    <property type="entry name" value="adh_short_C2"/>
    <property type="match status" value="1"/>
</dbReference>
<dbReference type="PRINTS" id="PR00081">
    <property type="entry name" value="GDHRDH"/>
</dbReference>
<dbReference type="Gene3D" id="3.40.50.720">
    <property type="entry name" value="NAD(P)-binding Rossmann-like Domain"/>
    <property type="match status" value="1"/>
</dbReference>
<evidence type="ECO:0000256" key="2">
    <source>
        <dbReference type="ARBA" id="ARBA00023002"/>
    </source>
</evidence>
<name>A0A9X0MKQ2_BACCE</name>
<evidence type="ECO:0000313" key="4">
    <source>
        <dbReference type="Proteomes" id="UP000075476"/>
    </source>
</evidence>
<dbReference type="InterPro" id="IPR020904">
    <property type="entry name" value="Sc_DH/Rdtase_CS"/>
</dbReference>
<dbReference type="PANTHER" id="PTHR24321">
    <property type="entry name" value="DEHYDROGENASES, SHORT CHAIN"/>
    <property type="match status" value="1"/>
</dbReference>
<dbReference type="AlphaFoldDB" id="A0A9X0MKQ2"/>
<protein>
    <submittedName>
        <fullName evidence="3">Short-chain dehydrogenase</fullName>
    </submittedName>
</protein>
<dbReference type="NCBIfam" id="NF005559">
    <property type="entry name" value="PRK07231.1"/>
    <property type="match status" value="1"/>
</dbReference>
<dbReference type="Proteomes" id="UP000075476">
    <property type="component" value="Unassembled WGS sequence"/>
</dbReference>
<dbReference type="GO" id="GO:0016491">
    <property type="term" value="F:oxidoreductase activity"/>
    <property type="evidence" value="ECO:0007669"/>
    <property type="project" value="UniProtKB-KW"/>
</dbReference>
<gene>
    <name evidence="3" type="ORF">AT268_33280</name>
</gene>